<name>L1NBP7_9PORP</name>
<gene>
    <name evidence="1" type="ORF">HMPREF9134_01443</name>
</gene>
<dbReference type="EMBL" id="AMEQ01000037">
    <property type="protein sequence ID" value="EKY00705.1"/>
    <property type="molecule type" value="Genomic_DNA"/>
</dbReference>
<protein>
    <submittedName>
        <fullName evidence="1">Uncharacterized protein</fullName>
    </submittedName>
</protein>
<evidence type="ECO:0000313" key="2">
    <source>
        <dbReference type="Proteomes" id="UP000010408"/>
    </source>
</evidence>
<dbReference type="AlphaFoldDB" id="L1NBP7"/>
<evidence type="ECO:0000313" key="1">
    <source>
        <dbReference type="EMBL" id="EKY00705.1"/>
    </source>
</evidence>
<proteinExistence type="predicted"/>
<organism evidence="1 2">
    <name type="scientific">Porphyromonas catoniae F0037</name>
    <dbReference type="NCBI Taxonomy" id="1127696"/>
    <lineage>
        <taxon>Bacteria</taxon>
        <taxon>Pseudomonadati</taxon>
        <taxon>Bacteroidota</taxon>
        <taxon>Bacteroidia</taxon>
        <taxon>Bacteroidales</taxon>
        <taxon>Porphyromonadaceae</taxon>
        <taxon>Porphyromonas</taxon>
    </lineage>
</organism>
<dbReference type="STRING" id="1127696.HMPREF9134_01443"/>
<comment type="caution">
    <text evidence="1">The sequence shown here is derived from an EMBL/GenBank/DDBJ whole genome shotgun (WGS) entry which is preliminary data.</text>
</comment>
<sequence>MSRRKLTKYLGKPLCVASPKPSFALFPTCYLDQLWEMNVCKWIVYYKVVGRGDEGGVICLFIV</sequence>
<reference evidence="1 2" key="1">
    <citation type="submission" date="2012-05" db="EMBL/GenBank/DDBJ databases">
        <authorList>
            <person name="Weinstock G."/>
            <person name="Sodergren E."/>
            <person name="Lobos E.A."/>
            <person name="Fulton L."/>
            <person name="Fulton R."/>
            <person name="Courtney L."/>
            <person name="Fronick C."/>
            <person name="O'Laughlin M."/>
            <person name="Godfrey J."/>
            <person name="Wilson R.M."/>
            <person name="Miner T."/>
            <person name="Farmer C."/>
            <person name="Delehaunty K."/>
            <person name="Cordes M."/>
            <person name="Minx P."/>
            <person name="Tomlinson C."/>
            <person name="Chen J."/>
            <person name="Wollam A."/>
            <person name="Pepin K.H."/>
            <person name="Bhonagiri V."/>
            <person name="Zhang X."/>
            <person name="Suruliraj S."/>
            <person name="Warren W."/>
            <person name="Mitreva M."/>
            <person name="Mardis E.R."/>
            <person name="Wilson R.K."/>
        </authorList>
    </citation>
    <scope>NUCLEOTIDE SEQUENCE [LARGE SCALE GENOMIC DNA]</scope>
    <source>
        <strain evidence="1 2">F0037</strain>
    </source>
</reference>
<dbReference type="HOGENOM" id="CLU_2882064_0_0_10"/>
<accession>L1NBP7</accession>
<dbReference type="Proteomes" id="UP000010408">
    <property type="component" value="Unassembled WGS sequence"/>
</dbReference>